<comment type="subcellular location">
    <subcellularLocation>
        <location evidence="1">Cytoplasm</location>
    </subcellularLocation>
</comment>
<dbReference type="Proteomes" id="UP000593892">
    <property type="component" value="Chromosome"/>
</dbReference>
<keyword evidence="9" id="KW-1185">Reference proteome</keyword>
<evidence type="ECO:0000256" key="2">
    <source>
        <dbReference type="ARBA" id="ARBA00007814"/>
    </source>
</evidence>
<dbReference type="InterPro" id="IPR008858">
    <property type="entry name" value="TROVE_dom"/>
</dbReference>
<dbReference type="InterPro" id="IPR040322">
    <property type="entry name" value="TROVE2"/>
</dbReference>
<dbReference type="AlphaFoldDB" id="A0A7S7NYZ7"/>
<dbReference type="SUPFAM" id="SSF140864">
    <property type="entry name" value="TROVE domain-like"/>
    <property type="match status" value="1"/>
</dbReference>
<feature type="domain" description="TROVE" evidence="7">
    <location>
        <begin position="20"/>
        <end position="325"/>
    </location>
</feature>
<dbReference type="PROSITE" id="PS50988">
    <property type="entry name" value="TROVE"/>
    <property type="match status" value="1"/>
</dbReference>
<dbReference type="PANTHER" id="PTHR14202:SF0">
    <property type="entry name" value="RNA-BINDING PROTEIN RO60"/>
    <property type="match status" value="1"/>
</dbReference>
<evidence type="ECO:0000256" key="3">
    <source>
        <dbReference type="ARBA" id="ARBA00022490"/>
    </source>
</evidence>
<evidence type="ECO:0000256" key="5">
    <source>
        <dbReference type="ARBA" id="ARBA00022884"/>
    </source>
</evidence>
<dbReference type="InterPro" id="IPR056800">
    <property type="entry name" value="vWA_Ro60"/>
</dbReference>
<dbReference type="InterPro" id="IPR036465">
    <property type="entry name" value="vWFA_dom_sf"/>
</dbReference>
<accession>A0A7S7NYZ7</accession>
<dbReference type="Pfam" id="PF05731">
    <property type="entry name" value="TROVE"/>
    <property type="match status" value="1"/>
</dbReference>
<keyword evidence="6" id="KW-0687">Ribonucleoprotein</keyword>
<dbReference type="InterPro" id="IPR037214">
    <property type="entry name" value="TROVE_dom_sf"/>
</dbReference>
<keyword evidence="5" id="KW-0694">RNA-binding</keyword>
<organism evidence="8 9">
    <name type="scientific">Paludibaculum fermentans</name>
    <dbReference type="NCBI Taxonomy" id="1473598"/>
    <lineage>
        <taxon>Bacteria</taxon>
        <taxon>Pseudomonadati</taxon>
        <taxon>Acidobacteriota</taxon>
        <taxon>Terriglobia</taxon>
        <taxon>Bryobacterales</taxon>
        <taxon>Bryobacteraceae</taxon>
        <taxon>Paludibaculum</taxon>
    </lineage>
</organism>
<gene>
    <name evidence="8" type="ORF">IRI77_18530</name>
</gene>
<dbReference type="Gene3D" id="3.40.50.410">
    <property type="entry name" value="von Willebrand factor, type A domain"/>
    <property type="match status" value="1"/>
</dbReference>
<reference evidence="8 9" key="1">
    <citation type="submission" date="2020-10" db="EMBL/GenBank/DDBJ databases">
        <title>Complete genome sequence of Paludibaculum fermentans P105T, a facultatively anaerobic acidobacterium capable of dissimilatory Fe(III) reduction.</title>
        <authorList>
            <person name="Dedysh S.N."/>
            <person name="Beletsky A.V."/>
            <person name="Kulichevskaya I.S."/>
            <person name="Mardanov A.V."/>
            <person name="Ravin N.V."/>
        </authorList>
    </citation>
    <scope>NUCLEOTIDE SEQUENCE [LARGE SCALE GENOMIC DNA]</scope>
    <source>
        <strain evidence="8 9">P105</strain>
    </source>
</reference>
<dbReference type="EMBL" id="CP063849">
    <property type="protein sequence ID" value="QOY91859.1"/>
    <property type="molecule type" value="Genomic_DNA"/>
</dbReference>
<proteinExistence type="inferred from homology"/>
<evidence type="ECO:0000256" key="1">
    <source>
        <dbReference type="ARBA" id="ARBA00004496"/>
    </source>
</evidence>
<dbReference type="GO" id="GO:1990904">
    <property type="term" value="C:ribonucleoprotein complex"/>
    <property type="evidence" value="ECO:0007669"/>
    <property type="project" value="UniProtKB-KW"/>
</dbReference>
<dbReference type="Pfam" id="PF25045">
    <property type="entry name" value="vWA_Ro60"/>
    <property type="match status" value="1"/>
</dbReference>
<dbReference type="PANTHER" id="PTHR14202">
    <property type="entry name" value="60 KDA RIBONUCLEOPROTEIN SSA/RO"/>
    <property type="match status" value="1"/>
</dbReference>
<dbReference type="RefSeq" id="WP_194453513.1">
    <property type="nucleotide sequence ID" value="NZ_CP063849.1"/>
</dbReference>
<dbReference type="GO" id="GO:0003723">
    <property type="term" value="F:RNA binding"/>
    <property type="evidence" value="ECO:0007669"/>
    <property type="project" value="UniProtKB-KW"/>
</dbReference>
<name>A0A7S7NYZ7_PALFE</name>
<evidence type="ECO:0000313" key="9">
    <source>
        <dbReference type="Proteomes" id="UP000593892"/>
    </source>
</evidence>
<keyword evidence="3" id="KW-0963">Cytoplasm</keyword>
<comment type="similarity">
    <text evidence="2">Belongs to the Ro 60 kDa family.</text>
</comment>
<evidence type="ECO:0000256" key="6">
    <source>
        <dbReference type="ARBA" id="ARBA00023274"/>
    </source>
</evidence>
<dbReference type="KEGG" id="pfer:IRI77_18530"/>
<dbReference type="SUPFAM" id="SSF53300">
    <property type="entry name" value="vWA-like"/>
    <property type="match status" value="1"/>
</dbReference>
<dbReference type="GO" id="GO:0046872">
    <property type="term" value="F:metal ion binding"/>
    <property type="evidence" value="ECO:0007669"/>
    <property type="project" value="UniProtKB-KW"/>
</dbReference>
<evidence type="ECO:0000259" key="7">
    <source>
        <dbReference type="PROSITE" id="PS50988"/>
    </source>
</evidence>
<sequence>MANKSLFASLRGALIPKTDAVNHENAPAYALEPKQALAQFAATGCFGRTFYASADKQLQHVLELCAQVEPEFVARVAIYSRTRSYMKDMPALLCAWLSVRDARLHEAVFARVIDNARMLRTYVQMLRSGVVGRKSLGSAPKRLVRQWLDGRDTETLFRSSVGQSPSLADIVKMVHPKPQDPGREAFYGYMLGRTYALDALPQLVTQFERFKEGASPEVPDLPFTMLTALPLGREDWVAIARNASWQTVRMNLNTFARHGVFGEAGLASQIANRLRNAEEIRRARVFPYQLLTAFQNCDAAVPAVVKDALQDAMELAIRNVPVINGSVVVCPDVSGSMASAITGKRKGSTSAVRCIDVAALVAAAVVRKNPSATVLPFEQGVVSLALNARDSVMTNAAKLAAIGGGGTNCSAPIALLNKQKAQADLVILVSDNESWVDAGLGRGTALMAEWNGFRQRNPKARLICLDIQPYQTTQAAERADILNIGGFSDQVFELMAAFAAGKLEADHWVGRIEAEAA</sequence>
<evidence type="ECO:0000256" key="4">
    <source>
        <dbReference type="ARBA" id="ARBA00022723"/>
    </source>
</evidence>
<evidence type="ECO:0000313" key="8">
    <source>
        <dbReference type="EMBL" id="QOY91859.1"/>
    </source>
</evidence>
<keyword evidence="4" id="KW-0479">Metal-binding</keyword>
<protein>
    <submittedName>
        <fullName evidence="8">TROVE domain-containing protein</fullName>
    </submittedName>
</protein>
<dbReference type="GO" id="GO:0005737">
    <property type="term" value="C:cytoplasm"/>
    <property type="evidence" value="ECO:0007669"/>
    <property type="project" value="UniProtKB-SubCell"/>
</dbReference>